<dbReference type="EMBL" id="CP029186">
    <property type="protein sequence ID" value="AWH86585.1"/>
    <property type="molecule type" value="Genomic_DNA"/>
</dbReference>
<dbReference type="AlphaFoldDB" id="A0A2S1R1R8"/>
<protein>
    <submittedName>
        <fullName evidence="1">Uncharacterized protein</fullName>
    </submittedName>
</protein>
<dbReference type="RefSeq" id="WP_108779308.1">
    <property type="nucleotide sequence ID" value="NZ_CP029186.1"/>
</dbReference>
<reference evidence="1 2" key="1">
    <citation type="submission" date="2018-04" db="EMBL/GenBank/DDBJ databases">
        <title>Genome sequencing of Flavobacterium sp. HYN0059.</title>
        <authorList>
            <person name="Yi H."/>
            <person name="Baek C."/>
        </authorList>
    </citation>
    <scope>NUCLEOTIDE SEQUENCE [LARGE SCALE GENOMIC DNA]</scope>
    <source>
        <strain evidence="1 2">HYN0059</strain>
    </source>
</reference>
<organism evidence="1 2">
    <name type="scientific">Flavobacterium album</name>
    <dbReference type="NCBI Taxonomy" id="2175091"/>
    <lineage>
        <taxon>Bacteria</taxon>
        <taxon>Pseudomonadati</taxon>
        <taxon>Bacteroidota</taxon>
        <taxon>Flavobacteriia</taxon>
        <taxon>Flavobacteriales</taxon>
        <taxon>Flavobacteriaceae</taxon>
        <taxon>Flavobacterium</taxon>
    </lineage>
</organism>
<name>A0A2S1R1R8_9FLAO</name>
<dbReference type="Proteomes" id="UP000244929">
    <property type="component" value="Chromosome"/>
</dbReference>
<evidence type="ECO:0000313" key="2">
    <source>
        <dbReference type="Proteomes" id="UP000244929"/>
    </source>
</evidence>
<gene>
    <name evidence="1" type="ORF">HYN59_16370</name>
</gene>
<keyword evidence="2" id="KW-1185">Reference proteome</keyword>
<accession>A0A2S1R1R8</accession>
<proteinExistence type="predicted"/>
<sequence length="107" mass="11745">MDAKNCLIKIPGSRDIALPQNGIALLTALDSALDENTFLVLDNADVGTISPAGEFSTYILFEIDGSDTRDITEKIREIISYGCSPEIIEASQNYQVVAIDYCMYSFK</sequence>
<dbReference type="KEGG" id="falb:HYN59_16370"/>
<evidence type="ECO:0000313" key="1">
    <source>
        <dbReference type="EMBL" id="AWH86585.1"/>
    </source>
</evidence>